<gene>
    <name evidence="1" type="ORF">L6164_016917</name>
</gene>
<name>A0ACB9N6D8_BAUVA</name>
<sequence>MQEPKITQKSSYILEEIMDLLANSAVSGFNFESLKHSSTEKWLESSKVAPFIQLDVNPGTLEAYEEQLALETIPTSSKVGKTYTINERKEKLSSNIPLPMSAASYYNGYFPEIEIVESCESITKLNAYLKARRDDINAGVPGRFLHAVIGFDDIDVGTVVSSITYAFYLNESLKSQQFCTVPIINIKRSNLGSHAELKWLLDSCQIDQSSLIFEDEIDLPYYDLFGSLRIVLVKSSKISHNQEKFKHDVVEVFNCRKDESVYPWVKSVTMREDCSTCTAIAEKFALWSPEILADKSFSKLLLAGILLDTANLKDPQCSSKDKYMASLLINGAGRYGCNGFYQLLKYKMHDVTNLQVADILRKDFKKWTRLGMQPGITIY</sequence>
<reference evidence="1 2" key="1">
    <citation type="journal article" date="2022" name="DNA Res.">
        <title>Chromosomal-level genome assembly of the orchid tree Bauhinia variegata (Leguminosae; Cercidoideae) supports the allotetraploid origin hypothesis of Bauhinia.</title>
        <authorList>
            <person name="Zhong Y."/>
            <person name="Chen Y."/>
            <person name="Zheng D."/>
            <person name="Pang J."/>
            <person name="Liu Y."/>
            <person name="Luo S."/>
            <person name="Meng S."/>
            <person name="Qian L."/>
            <person name="Wei D."/>
            <person name="Dai S."/>
            <person name="Zhou R."/>
        </authorList>
    </citation>
    <scope>NUCLEOTIDE SEQUENCE [LARGE SCALE GENOMIC DNA]</scope>
    <source>
        <strain evidence="1">BV-YZ2020</strain>
    </source>
</reference>
<dbReference type="Proteomes" id="UP000828941">
    <property type="component" value="Chromosome 7"/>
</dbReference>
<accession>A0ACB9N6D8</accession>
<evidence type="ECO:0000313" key="2">
    <source>
        <dbReference type="Proteomes" id="UP000828941"/>
    </source>
</evidence>
<organism evidence="1 2">
    <name type="scientific">Bauhinia variegata</name>
    <name type="common">Purple orchid tree</name>
    <name type="synonym">Phanera variegata</name>
    <dbReference type="NCBI Taxonomy" id="167791"/>
    <lineage>
        <taxon>Eukaryota</taxon>
        <taxon>Viridiplantae</taxon>
        <taxon>Streptophyta</taxon>
        <taxon>Embryophyta</taxon>
        <taxon>Tracheophyta</taxon>
        <taxon>Spermatophyta</taxon>
        <taxon>Magnoliopsida</taxon>
        <taxon>eudicotyledons</taxon>
        <taxon>Gunneridae</taxon>
        <taxon>Pentapetalae</taxon>
        <taxon>rosids</taxon>
        <taxon>fabids</taxon>
        <taxon>Fabales</taxon>
        <taxon>Fabaceae</taxon>
        <taxon>Cercidoideae</taxon>
        <taxon>Cercideae</taxon>
        <taxon>Bauhiniinae</taxon>
        <taxon>Bauhinia</taxon>
    </lineage>
</organism>
<proteinExistence type="predicted"/>
<comment type="caution">
    <text evidence="1">The sequence shown here is derived from an EMBL/GenBank/DDBJ whole genome shotgun (WGS) entry which is preliminary data.</text>
</comment>
<evidence type="ECO:0000313" key="1">
    <source>
        <dbReference type="EMBL" id="KAI4331973.1"/>
    </source>
</evidence>
<dbReference type="EMBL" id="CM039432">
    <property type="protein sequence ID" value="KAI4331973.1"/>
    <property type="molecule type" value="Genomic_DNA"/>
</dbReference>
<keyword evidence="2" id="KW-1185">Reference proteome</keyword>
<protein>
    <submittedName>
        <fullName evidence="1">Uncharacterized protein</fullName>
    </submittedName>
</protein>